<protein>
    <submittedName>
        <fullName evidence="2">Uncharacterized protein</fullName>
    </submittedName>
</protein>
<keyword evidence="3" id="KW-1185">Reference proteome</keyword>
<name>A0ABT2PCK1_9MICO</name>
<evidence type="ECO:0000313" key="3">
    <source>
        <dbReference type="Proteomes" id="UP001300496"/>
    </source>
</evidence>
<evidence type="ECO:0000313" key="2">
    <source>
        <dbReference type="EMBL" id="MCT9002340.1"/>
    </source>
</evidence>
<gene>
    <name evidence="2" type="ORF">N4R40_08175</name>
</gene>
<proteinExistence type="predicted"/>
<feature type="region of interest" description="Disordered" evidence="1">
    <location>
        <begin position="1"/>
        <end position="50"/>
    </location>
</feature>
<feature type="compositionally biased region" description="Basic and acidic residues" evidence="1">
    <location>
        <begin position="36"/>
        <end position="50"/>
    </location>
</feature>
<dbReference type="RefSeq" id="WP_261606875.1">
    <property type="nucleotide sequence ID" value="NZ_JAODOR010000009.1"/>
</dbReference>
<organism evidence="2 3">
    <name type="scientific">Microbacterium memoriense</name>
    <dbReference type="NCBI Taxonomy" id="2978350"/>
    <lineage>
        <taxon>Bacteria</taxon>
        <taxon>Bacillati</taxon>
        <taxon>Actinomycetota</taxon>
        <taxon>Actinomycetes</taxon>
        <taxon>Micrococcales</taxon>
        <taxon>Microbacteriaceae</taxon>
        <taxon>Microbacterium</taxon>
    </lineage>
</organism>
<reference evidence="2 3" key="1">
    <citation type="journal article" date="2024" name="Int. J. Syst. Evol. Microbiol.">
        <title>Microbacterium memoriense sp. nov., a member of the Actinomycetota from marine beach sediment of the north coast of Portugal.</title>
        <authorList>
            <person name="Santos J.D.N.D."/>
            <person name="Klimek D."/>
            <person name="Calusinska M."/>
            <person name="Lobo-da-Cunha A."/>
            <person name="Catita J."/>
            <person name="Goncalves H."/>
            <person name="Gonzalez I."/>
            <person name="Lage O.M."/>
        </authorList>
    </citation>
    <scope>NUCLEOTIDE SEQUENCE [LARGE SCALE GENOMIC DNA]</scope>
    <source>
        <strain evidence="2 3">PMIC_1C1B</strain>
    </source>
</reference>
<feature type="compositionally biased region" description="Polar residues" evidence="1">
    <location>
        <begin position="19"/>
        <end position="31"/>
    </location>
</feature>
<sequence length="76" mass="8536">MAAEYRRHPDNERHETDSTPEAENISRSPELSNLADMRHDDTTPDDTHECGEREQVRGILGLLLSLPVSALARLQA</sequence>
<dbReference type="Proteomes" id="UP001300496">
    <property type="component" value="Unassembled WGS sequence"/>
</dbReference>
<feature type="compositionally biased region" description="Basic and acidic residues" evidence="1">
    <location>
        <begin position="1"/>
        <end position="17"/>
    </location>
</feature>
<accession>A0ABT2PCK1</accession>
<evidence type="ECO:0000256" key="1">
    <source>
        <dbReference type="SAM" id="MobiDB-lite"/>
    </source>
</evidence>
<comment type="caution">
    <text evidence="2">The sequence shown here is derived from an EMBL/GenBank/DDBJ whole genome shotgun (WGS) entry which is preliminary data.</text>
</comment>
<dbReference type="EMBL" id="JAODOR010000009">
    <property type="protein sequence ID" value="MCT9002340.1"/>
    <property type="molecule type" value="Genomic_DNA"/>
</dbReference>